<sequence>MPASNSAVASASARTRRDISHRAYDGAAETISPAGPMMSTTFTEVSSPSRLMTTAGPIAACDPAMSSPRQVTRWYGIIERARATSAPLVSLAISGRCSRKPSARAVSSSRSGKEVAVRVQVVRSAMRWLTSALMSDGESRCGGASGWLPKKAASMPAQPMPLRMPTSRAMVTFT</sequence>
<evidence type="ECO:0000313" key="2">
    <source>
        <dbReference type="EMBL" id="CAB4871917.1"/>
    </source>
</evidence>
<protein>
    <submittedName>
        <fullName evidence="2">Unannotated protein</fullName>
    </submittedName>
</protein>
<feature type="region of interest" description="Disordered" evidence="1">
    <location>
        <begin position="155"/>
        <end position="174"/>
    </location>
</feature>
<evidence type="ECO:0000256" key="1">
    <source>
        <dbReference type="SAM" id="MobiDB-lite"/>
    </source>
</evidence>
<dbReference type="AlphaFoldDB" id="A0A6J7DMU9"/>
<accession>A0A6J7DMU9</accession>
<proteinExistence type="predicted"/>
<dbReference type="EMBL" id="CAFBLS010000074">
    <property type="protein sequence ID" value="CAB4871917.1"/>
    <property type="molecule type" value="Genomic_DNA"/>
</dbReference>
<organism evidence="2">
    <name type="scientific">freshwater metagenome</name>
    <dbReference type="NCBI Taxonomy" id="449393"/>
    <lineage>
        <taxon>unclassified sequences</taxon>
        <taxon>metagenomes</taxon>
        <taxon>ecological metagenomes</taxon>
    </lineage>
</organism>
<gene>
    <name evidence="2" type="ORF">UFOPK3402_00740</name>
</gene>
<reference evidence="2" key="1">
    <citation type="submission" date="2020-05" db="EMBL/GenBank/DDBJ databases">
        <authorList>
            <person name="Chiriac C."/>
            <person name="Salcher M."/>
            <person name="Ghai R."/>
            <person name="Kavagutti S V."/>
        </authorList>
    </citation>
    <scope>NUCLEOTIDE SEQUENCE</scope>
</reference>
<name>A0A6J7DMU9_9ZZZZ</name>